<dbReference type="InterPro" id="IPR001099">
    <property type="entry name" value="Chalcone/stilbene_synt_N"/>
</dbReference>
<evidence type="ECO:0000256" key="1">
    <source>
        <dbReference type="ARBA" id="ARBA00005531"/>
    </source>
</evidence>
<dbReference type="Gene3D" id="3.40.47.10">
    <property type="match status" value="2"/>
</dbReference>
<evidence type="ECO:0000313" key="7">
    <source>
        <dbReference type="Proteomes" id="UP000730482"/>
    </source>
</evidence>
<evidence type="ECO:0000256" key="3">
    <source>
        <dbReference type="ARBA" id="ARBA00023315"/>
    </source>
</evidence>
<evidence type="ECO:0000259" key="5">
    <source>
        <dbReference type="Pfam" id="PF02797"/>
    </source>
</evidence>
<dbReference type="Pfam" id="PF00195">
    <property type="entry name" value="Chal_sti_synt_N"/>
    <property type="match status" value="1"/>
</dbReference>
<keyword evidence="3" id="KW-0012">Acyltransferase</keyword>
<dbReference type="Proteomes" id="UP000730482">
    <property type="component" value="Unassembled WGS sequence"/>
</dbReference>
<keyword evidence="7" id="KW-1185">Reference proteome</keyword>
<accession>A0ABS5L623</accession>
<dbReference type="PANTHER" id="PTHR11877">
    <property type="entry name" value="HYDROXYMETHYLGLUTARYL-COA SYNTHASE"/>
    <property type="match status" value="1"/>
</dbReference>
<dbReference type="PIRSF" id="PIRSF000451">
    <property type="entry name" value="PKS_III"/>
    <property type="match status" value="1"/>
</dbReference>
<dbReference type="RefSeq" id="WP_212020716.1">
    <property type="nucleotide sequence ID" value="NZ_JAAFYZ010000286.1"/>
</dbReference>
<dbReference type="InterPro" id="IPR012328">
    <property type="entry name" value="Chalcone/stilbene_synt_C"/>
</dbReference>
<protein>
    <submittedName>
        <fullName evidence="6">Type III polyketide synthase</fullName>
    </submittedName>
</protein>
<sequence length="353" mass="36929">MSRIAAVTSALPAHRHRQADLASATADLCTLSPTRRALLDRLSANSGVQTRHTVLPLTGYRRLEGIDQSNDVYIEHATELGGRAVDSALRQAGVAPEDVDLFVTTSVTGLAVPSLDARLVPRLGMRPDVKRVPMFGLGCVGGAAGLSRIHDYLLAWPEHTAVLMAVELCSLNVPLVDATMPDLVVSALFGDGAGAVVVRGAGTKPAARGGVRVVATRSELCPGSHDVLGWRLGPNGFRIVLTTELSGVVERELGGAVKRFLADHGLQVPDVVAWIVHPGGPKVIDAVRDSLELTEDRVATARAALAEAGNLSSASIVQVLGKELADPDARPGPMVVVGLGPGVSIELLLLDRD</sequence>
<comment type="caution">
    <text evidence="6">The sequence shown here is derived from an EMBL/GenBank/DDBJ whole genome shotgun (WGS) entry which is preliminary data.</text>
</comment>
<dbReference type="InterPro" id="IPR011141">
    <property type="entry name" value="Polyketide_synthase_type-III"/>
</dbReference>
<dbReference type="EMBL" id="JAAFYZ010000286">
    <property type="protein sequence ID" value="MBS2553797.1"/>
    <property type="molecule type" value="Genomic_DNA"/>
</dbReference>
<name>A0ABS5L623_9ACTN</name>
<evidence type="ECO:0000256" key="2">
    <source>
        <dbReference type="ARBA" id="ARBA00022679"/>
    </source>
</evidence>
<proteinExistence type="inferred from homology"/>
<reference evidence="6 7" key="1">
    <citation type="submission" date="2020-02" db="EMBL/GenBank/DDBJ databases">
        <title>Acidophilic actinobacteria isolated from forest soil.</title>
        <authorList>
            <person name="Golinska P."/>
        </authorList>
    </citation>
    <scope>NUCLEOTIDE SEQUENCE [LARGE SCALE GENOMIC DNA]</scope>
    <source>
        <strain evidence="6 7">NL8</strain>
    </source>
</reference>
<evidence type="ECO:0000313" key="6">
    <source>
        <dbReference type="EMBL" id="MBS2553797.1"/>
    </source>
</evidence>
<dbReference type="SUPFAM" id="SSF53901">
    <property type="entry name" value="Thiolase-like"/>
    <property type="match status" value="2"/>
</dbReference>
<keyword evidence="2" id="KW-0808">Transferase</keyword>
<comment type="similarity">
    <text evidence="1">Belongs to the thiolase-like superfamily. Chalcone/stilbene synthases family.</text>
</comment>
<evidence type="ECO:0000259" key="4">
    <source>
        <dbReference type="Pfam" id="PF00195"/>
    </source>
</evidence>
<feature type="domain" description="Chalcone/stilbene synthase N-terminal" evidence="4">
    <location>
        <begin position="4"/>
        <end position="198"/>
    </location>
</feature>
<organism evidence="6 7">
    <name type="scientific">Catenulispora pinistramenti</name>
    <dbReference type="NCBI Taxonomy" id="2705254"/>
    <lineage>
        <taxon>Bacteria</taxon>
        <taxon>Bacillati</taxon>
        <taxon>Actinomycetota</taxon>
        <taxon>Actinomycetes</taxon>
        <taxon>Catenulisporales</taxon>
        <taxon>Catenulisporaceae</taxon>
        <taxon>Catenulispora</taxon>
    </lineage>
</organism>
<dbReference type="InterPro" id="IPR016039">
    <property type="entry name" value="Thiolase-like"/>
</dbReference>
<dbReference type="CDD" id="cd00831">
    <property type="entry name" value="CHS_like"/>
    <property type="match status" value="1"/>
</dbReference>
<feature type="domain" description="Chalcone/stilbene synthase C-terminal" evidence="5">
    <location>
        <begin position="215"/>
        <end position="350"/>
    </location>
</feature>
<gene>
    <name evidence="6" type="ORF">KGQ19_43785</name>
</gene>
<dbReference type="PANTHER" id="PTHR11877:SF99">
    <property type="entry name" value="1,3,6,8-TETRAHYDROXYNAPHTHALENE SYNTHASE"/>
    <property type="match status" value="1"/>
</dbReference>
<dbReference type="Pfam" id="PF02797">
    <property type="entry name" value="Chal_sti_synt_C"/>
    <property type="match status" value="1"/>
</dbReference>